<dbReference type="PROSITE" id="PS50056">
    <property type="entry name" value="TYR_PHOSPHATASE_2"/>
    <property type="match status" value="1"/>
</dbReference>
<dbReference type="Pfam" id="PF00102">
    <property type="entry name" value="Y_phosphatase"/>
    <property type="match status" value="1"/>
</dbReference>
<dbReference type="Proteomes" id="UP000887565">
    <property type="component" value="Unplaced"/>
</dbReference>
<organism evidence="3 4">
    <name type="scientific">Romanomermis culicivorax</name>
    <name type="common">Nematode worm</name>
    <dbReference type="NCBI Taxonomy" id="13658"/>
    <lineage>
        <taxon>Eukaryota</taxon>
        <taxon>Metazoa</taxon>
        <taxon>Ecdysozoa</taxon>
        <taxon>Nematoda</taxon>
        <taxon>Enoplea</taxon>
        <taxon>Dorylaimia</taxon>
        <taxon>Mermithida</taxon>
        <taxon>Mermithoidea</taxon>
        <taxon>Mermithidae</taxon>
        <taxon>Romanomermis</taxon>
    </lineage>
</organism>
<reference evidence="4" key="1">
    <citation type="submission" date="2022-11" db="UniProtKB">
        <authorList>
            <consortium name="WormBaseParasite"/>
        </authorList>
    </citation>
    <scope>IDENTIFICATION</scope>
</reference>
<proteinExistence type="predicted"/>
<accession>A0A915L5W5</accession>
<evidence type="ECO:0000259" key="2">
    <source>
        <dbReference type="PROSITE" id="PS50056"/>
    </source>
</evidence>
<keyword evidence="3" id="KW-1185">Reference proteome</keyword>
<dbReference type="SMART" id="SM00194">
    <property type="entry name" value="PTPc"/>
    <property type="match status" value="1"/>
</dbReference>
<dbReference type="GO" id="GO:0004725">
    <property type="term" value="F:protein tyrosine phosphatase activity"/>
    <property type="evidence" value="ECO:0007669"/>
    <property type="project" value="InterPro"/>
</dbReference>
<dbReference type="SUPFAM" id="SSF52799">
    <property type="entry name" value="(Phosphotyrosine protein) phosphatases II"/>
    <property type="match status" value="1"/>
</dbReference>
<dbReference type="InterPro" id="IPR029021">
    <property type="entry name" value="Prot-tyrosine_phosphatase-like"/>
</dbReference>
<protein>
    <submittedName>
        <fullName evidence="4">Uncharacterized protein</fullName>
    </submittedName>
</protein>
<name>A0A915L5W5_ROMCU</name>
<sequence>VALLAIIVIILWLSVRYLSKRYKKTVLEIIKFIFEDTLQRTGLNVENRENIRLKLLADDKGVVDLQLLKIRCSELSQMTNGQLKNYFTKHVGSVESLDTARVLANHTVLVDGSRHAALPCALATMVNNDLHMNKFRDFKSVPIFLAGAPMKNDFLTFWTTIINQRIRVVIFVGPFQQADGPMLEPFLPMTLGRTYDFSEIEVKMILAKECGSIACVYTTLVSWFGRHAGSIVVSVIHVHEWFDQKSFAHRVIGKTLSYEQLVAEIVHLMNFIDKLKRDSQLQNYDSGCSVLFQCVTGLNLSASLTVMYIGRQMLEHSGEVNVEAICRYVNESRFGALTLEPEAYKQLRHIYAVLEYLGRRISKSTLVI</sequence>
<dbReference type="WBParaSite" id="nRc.2.0.1.t46414-RA">
    <property type="protein sequence ID" value="nRc.2.0.1.t46414-RA"/>
    <property type="gene ID" value="nRc.2.0.1.g46414"/>
</dbReference>
<feature type="domain" description="Tyrosine-protein phosphatase" evidence="1">
    <location>
        <begin position="84"/>
        <end position="357"/>
    </location>
</feature>
<dbReference type="Gene3D" id="3.90.190.10">
    <property type="entry name" value="Protein tyrosine phosphatase superfamily"/>
    <property type="match status" value="1"/>
</dbReference>
<dbReference type="InterPro" id="IPR000387">
    <property type="entry name" value="Tyr_Pase_dom"/>
</dbReference>
<evidence type="ECO:0000313" key="3">
    <source>
        <dbReference type="Proteomes" id="UP000887565"/>
    </source>
</evidence>
<dbReference type="AlphaFoldDB" id="A0A915L5W5"/>
<evidence type="ECO:0000259" key="1">
    <source>
        <dbReference type="PROSITE" id="PS50055"/>
    </source>
</evidence>
<dbReference type="InterPro" id="IPR000242">
    <property type="entry name" value="PTP_cat"/>
</dbReference>
<evidence type="ECO:0000313" key="4">
    <source>
        <dbReference type="WBParaSite" id="nRc.2.0.1.t46414-RA"/>
    </source>
</evidence>
<dbReference type="PROSITE" id="PS50055">
    <property type="entry name" value="TYR_PHOSPHATASE_PTP"/>
    <property type="match status" value="1"/>
</dbReference>
<feature type="domain" description="Tyrosine specific protein phosphatases" evidence="2">
    <location>
        <begin position="269"/>
        <end position="344"/>
    </location>
</feature>